<sequence>MNTTESPDIAEIEKIVQRVVERQQADSSAKERNLRRQRKANQRRKQRRKMGRSVEVVKWCMIFSVFLALISMIGVVWTAYQVDRTVNMVEREIAQFHKTIYNPVENAAAALGRQVDERIEDYFQAKPETKVENKTDDGELKTAEEDRVIEDAE</sequence>
<dbReference type="HOGENOM" id="CLU_1709703_0_0_0"/>
<protein>
    <submittedName>
        <fullName evidence="3">Uncharacterized protein</fullName>
    </submittedName>
</protein>
<evidence type="ECO:0000313" key="3">
    <source>
        <dbReference type="EMBL" id="EAQ77385.1"/>
    </source>
</evidence>
<evidence type="ECO:0000256" key="1">
    <source>
        <dbReference type="SAM" id="MobiDB-lite"/>
    </source>
</evidence>
<gene>
    <name evidence="3" type="ORF">DSM3645_04450</name>
</gene>
<feature type="region of interest" description="Disordered" evidence="1">
    <location>
        <begin position="126"/>
        <end position="153"/>
    </location>
</feature>
<feature type="transmembrane region" description="Helical" evidence="2">
    <location>
        <begin position="56"/>
        <end position="80"/>
    </location>
</feature>
<dbReference type="AlphaFoldDB" id="A4A1D6"/>
<accession>A4A1D6</accession>
<comment type="caution">
    <text evidence="3">The sequence shown here is derived from an EMBL/GenBank/DDBJ whole genome shotgun (WGS) entry which is preliminary data.</text>
</comment>
<feature type="compositionally biased region" description="Basic residues" evidence="1">
    <location>
        <begin position="35"/>
        <end position="47"/>
    </location>
</feature>
<evidence type="ECO:0000256" key="2">
    <source>
        <dbReference type="SAM" id="Phobius"/>
    </source>
</evidence>
<proteinExistence type="predicted"/>
<dbReference type="Proteomes" id="UP000004358">
    <property type="component" value="Unassembled WGS sequence"/>
</dbReference>
<name>A4A1D6_9BACT</name>
<evidence type="ECO:0000313" key="4">
    <source>
        <dbReference type="Proteomes" id="UP000004358"/>
    </source>
</evidence>
<organism evidence="3 4">
    <name type="scientific">Blastopirellula marina DSM 3645</name>
    <dbReference type="NCBI Taxonomy" id="314230"/>
    <lineage>
        <taxon>Bacteria</taxon>
        <taxon>Pseudomonadati</taxon>
        <taxon>Planctomycetota</taxon>
        <taxon>Planctomycetia</taxon>
        <taxon>Pirellulales</taxon>
        <taxon>Pirellulaceae</taxon>
        <taxon>Blastopirellula</taxon>
    </lineage>
</organism>
<dbReference type="RefSeq" id="WP_002654484.1">
    <property type="nucleotide sequence ID" value="NZ_CH672377.1"/>
</dbReference>
<keyword evidence="2" id="KW-0812">Transmembrane</keyword>
<reference evidence="3 4" key="1">
    <citation type="submission" date="2006-02" db="EMBL/GenBank/DDBJ databases">
        <authorList>
            <person name="Amann R."/>
            <person name="Ferriera S."/>
            <person name="Johnson J."/>
            <person name="Kravitz S."/>
            <person name="Halpern A."/>
            <person name="Remington K."/>
            <person name="Beeson K."/>
            <person name="Tran B."/>
            <person name="Rogers Y.-H."/>
            <person name="Friedman R."/>
            <person name="Venter J.C."/>
        </authorList>
    </citation>
    <scope>NUCLEOTIDE SEQUENCE [LARGE SCALE GENOMIC DNA]</scope>
    <source>
        <strain evidence="3 4">DSM 3645</strain>
    </source>
</reference>
<keyword evidence="2" id="KW-0472">Membrane</keyword>
<feature type="compositionally biased region" description="Basic and acidic residues" evidence="1">
    <location>
        <begin position="23"/>
        <end position="34"/>
    </location>
</feature>
<feature type="region of interest" description="Disordered" evidence="1">
    <location>
        <begin position="23"/>
        <end position="47"/>
    </location>
</feature>
<dbReference type="EMBL" id="AANZ01000034">
    <property type="protein sequence ID" value="EAQ77385.1"/>
    <property type="molecule type" value="Genomic_DNA"/>
</dbReference>
<dbReference type="OrthoDB" id="285354at2"/>
<keyword evidence="2" id="KW-1133">Transmembrane helix</keyword>